<protein>
    <submittedName>
        <fullName evidence="1">Uncharacterized protein</fullName>
    </submittedName>
</protein>
<accession>A0A9R1XI76</accession>
<dbReference type="Proteomes" id="UP000235145">
    <property type="component" value="Unassembled WGS sequence"/>
</dbReference>
<organism evidence="1 2">
    <name type="scientific">Lactuca sativa</name>
    <name type="common">Garden lettuce</name>
    <dbReference type="NCBI Taxonomy" id="4236"/>
    <lineage>
        <taxon>Eukaryota</taxon>
        <taxon>Viridiplantae</taxon>
        <taxon>Streptophyta</taxon>
        <taxon>Embryophyta</taxon>
        <taxon>Tracheophyta</taxon>
        <taxon>Spermatophyta</taxon>
        <taxon>Magnoliopsida</taxon>
        <taxon>eudicotyledons</taxon>
        <taxon>Gunneridae</taxon>
        <taxon>Pentapetalae</taxon>
        <taxon>asterids</taxon>
        <taxon>campanulids</taxon>
        <taxon>Asterales</taxon>
        <taxon>Asteraceae</taxon>
        <taxon>Cichorioideae</taxon>
        <taxon>Cichorieae</taxon>
        <taxon>Lactucinae</taxon>
        <taxon>Lactuca</taxon>
    </lineage>
</organism>
<dbReference type="EMBL" id="NBSK02000004">
    <property type="protein sequence ID" value="KAJ0214026.1"/>
    <property type="molecule type" value="Genomic_DNA"/>
</dbReference>
<gene>
    <name evidence="1" type="ORF">LSAT_V11C400204150</name>
</gene>
<proteinExistence type="predicted"/>
<evidence type="ECO:0000313" key="1">
    <source>
        <dbReference type="EMBL" id="KAJ0214026.1"/>
    </source>
</evidence>
<keyword evidence="2" id="KW-1185">Reference proteome</keyword>
<comment type="caution">
    <text evidence="1">The sequence shown here is derived from an EMBL/GenBank/DDBJ whole genome shotgun (WGS) entry which is preliminary data.</text>
</comment>
<reference evidence="1 2" key="1">
    <citation type="journal article" date="2017" name="Nat. Commun.">
        <title>Genome assembly with in vitro proximity ligation data and whole-genome triplication in lettuce.</title>
        <authorList>
            <person name="Reyes-Chin-Wo S."/>
            <person name="Wang Z."/>
            <person name="Yang X."/>
            <person name="Kozik A."/>
            <person name="Arikit S."/>
            <person name="Song C."/>
            <person name="Xia L."/>
            <person name="Froenicke L."/>
            <person name="Lavelle D.O."/>
            <person name="Truco M.J."/>
            <person name="Xia R."/>
            <person name="Zhu S."/>
            <person name="Xu C."/>
            <person name="Xu H."/>
            <person name="Xu X."/>
            <person name="Cox K."/>
            <person name="Korf I."/>
            <person name="Meyers B.C."/>
            <person name="Michelmore R.W."/>
        </authorList>
    </citation>
    <scope>NUCLEOTIDE SEQUENCE [LARGE SCALE GENOMIC DNA]</scope>
    <source>
        <strain evidence="2">cv. Salinas</strain>
        <tissue evidence="1">Seedlings</tissue>
    </source>
</reference>
<sequence>MDEIDIARRYDHLAIWILGSHQDVHHLGTYVGNHKLIDVYIELGKQIYIYILCPPILVNLELMNDSIPDQTRVENVSHLDKEPLVVDHDNCTYNVDLEMNLDNEELEDNNRNDHEFDDDIDSQYSNFLIDEENLIDDVDVDIKDFHINIDKDAEWIGGSSKCNVHEVTQEGDLEVINIKVFLSGLH</sequence>
<dbReference type="AlphaFoldDB" id="A0A9R1XI76"/>
<evidence type="ECO:0000313" key="2">
    <source>
        <dbReference type="Proteomes" id="UP000235145"/>
    </source>
</evidence>
<name>A0A9R1XI76_LACSA</name>